<feature type="region of interest" description="Disordered" evidence="1">
    <location>
        <begin position="313"/>
        <end position="333"/>
    </location>
</feature>
<dbReference type="GO" id="GO:0035770">
    <property type="term" value="C:ribonucleoprotein granule"/>
    <property type="evidence" value="ECO:0007669"/>
    <property type="project" value="TreeGrafter"/>
</dbReference>
<evidence type="ECO:0000313" key="3">
    <source>
        <dbReference type="Proteomes" id="UP000001058"/>
    </source>
</evidence>
<name>D8TID4_VOLCA</name>
<dbReference type="Proteomes" id="UP000001058">
    <property type="component" value="Unassembled WGS sequence"/>
</dbReference>
<protein>
    <submittedName>
        <fullName evidence="2">Uncharacterized protein</fullName>
    </submittedName>
</protein>
<dbReference type="GO" id="GO:0000963">
    <property type="term" value="P:mitochondrial RNA processing"/>
    <property type="evidence" value="ECO:0007669"/>
    <property type="project" value="TreeGrafter"/>
</dbReference>
<feature type="compositionally biased region" description="Low complexity" evidence="1">
    <location>
        <begin position="319"/>
        <end position="333"/>
    </location>
</feature>
<evidence type="ECO:0000313" key="2">
    <source>
        <dbReference type="EMBL" id="EFJ52872.1"/>
    </source>
</evidence>
<feature type="region of interest" description="Disordered" evidence="1">
    <location>
        <begin position="1318"/>
        <end position="1348"/>
    </location>
</feature>
<evidence type="ECO:0000256" key="1">
    <source>
        <dbReference type="SAM" id="MobiDB-lite"/>
    </source>
</evidence>
<feature type="compositionally biased region" description="Polar residues" evidence="1">
    <location>
        <begin position="467"/>
        <end position="476"/>
    </location>
</feature>
<organism evidence="3">
    <name type="scientific">Volvox carteri f. nagariensis</name>
    <dbReference type="NCBI Taxonomy" id="3068"/>
    <lineage>
        <taxon>Eukaryota</taxon>
        <taxon>Viridiplantae</taxon>
        <taxon>Chlorophyta</taxon>
        <taxon>core chlorophytes</taxon>
        <taxon>Chlorophyceae</taxon>
        <taxon>CS clade</taxon>
        <taxon>Chlamydomonadales</taxon>
        <taxon>Volvocaceae</taxon>
        <taxon>Volvox</taxon>
    </lineage>
</organism>
<feature type="region of interest" description="Disordered" evidence="1">
    <location>
        <begin position="1171"/>
        <end position="1206"/>
    </location>
</feature>
<dbReference type="GeneID" id="9621375"/>
<feature type="compositionally biased region" description="Polar residues" evidence="1">
    <location>
        <begin position="1117"/>
        <end position="1127"/>
    </location>
</feature>
<feature type="compositionally biased region" description="Polar residues" evidence="1">
    <location>
        <begin position="1196"/>
        <end position="1206"/>
    </location>
</feature>
<dbReference type="GO" id="GO:1901259">
    <property type="term" value="P:chloroplast rRNA processing"/>
    <property type="evidence" value="ECO:0007669"/>
    <property type="project" value="TreeGrafter"/>
</dbReference>
<dbReference type="GO" id="GO:0044528">
    <property type="term" value="P:regulation of mitochondrial mRNA stability"/>
    <property type="evidence" value="ECO:0007669"/>
    <property type="project" value="TreeGrafter"/>
</dbReference>
<feature type="compositionally biased region" description="Low complexity" evidence="1">
    <location>
        <begin position="1185"/>
        <end position="1194"/>
    </location>
</feature>
<dbReference type="KEGG" id="vcn:VOLCADRAFT_86282"/>
<accession>D8TID4</accession>
<gene>
    <name evidence="2" type="ORF">VOLCADRAFT_86282</name>
</gene>
<dbReference type="InterPro" id="IPR050870">
    <property type="entry name" value="FAST_kinase"/>
</dbReference>
<feature type="region of interest" description="Disordered" evidence="1">
    <location>
        <begin position="184"/>
        <end position="207"/>
    </location>
</feature>
<dbReference type="RefSeq" id="XP_002945877.1">
    <property type="nucleotide sequence ID" value="XM_002945831.1"/>
</dbReference>
<dbReference type="EMBL" id="GL378323">
    <property type="protein sequence ID" value="EFJ52872.1"/>
    <property type="molecule type" value="Genomic_DNA"/>
</dbReference>
<dbReference type="GO" id="GO:0005759">
    <property type="term" value="C:mitochondrial matrix"/>
    <property type="evidence" value="ECO:0007669"/>
    <property type="project" value="TreeGrafter"/>
</dbReference>
<dbReference type="GO" id="GO:0003723">
    <property type="term" value="F:RNA binding"/>
    <property type="evidence" value="ECO:0007669"/>
    <property type="project" value="TreeGrafter"/>
</dbReference>
<sequence>MERPAFSYAVGQRLPTSQHPKKLEFVGIPPEEDMEVPGTYLDALNPNTKLGKAVRAAVDELNHLNALAAARSAFRDASGPYRKDRLDIQSAAHRLHLTRFHPAALGPGWQVNVEDSGPSSLSRPALLFDESFSYPTGAVPGLRNCLQALKSQLHDGLIGADLPSSHADSSRSALGIPVSLQHLPTRPPEIQHTLPLHGAASHSDGTDLPTLQLQERPVAGDGGECSCDCEPSTSTGDRIDDGLAGNRRWRSQHVMNSRDAAALTRRITHTQSVSELHEVLRQYRSRLNPIHISAAIVKLAKLTAAEGCRKRPRQGLMARQVQQQGQEPPGGRQVVAADSLTATGQEGTELKSVHARHSSGAAVNVDMGGTPAVLADALRRVRRREDNWVDELVSSGSRTSTGGLSDQASGEQSGPGLDPDNTLGSHAPGSSDHNPAANVRLPMARSIDGRSFQPANADVPLAHPRQGQRTAASASPRTAQSSAALLADLVSGFLTQLPHYTARQYANVVWALGSMGSREHTELLHAAAVQLQAQGGAKLFAAPPQELSNLALGLAKLGYREVSLWGAIIAAGKARLHEFKPQELHNMAWAVAAASQDRSMISAAVQTALPQLRRFNASGLSNLLWACATAQCHCEELFDGAAAALMALPPHEMNCQDVANTAWACAKLQHNHPELMAHLARLVLAAAEAPGATGLRGANTQELANTLWAFAVLPLPLSMPRTQGMIQGGDGVDASGPEGMEGANCITRGVGAAGGVWLGRDDAGVGLLEQPQPQKAARWLAPQALSSGPPSGTSGMPDAVAALGSQVRVSNSSIGSSYVANNGCGAAGNHGGSGSSGCTSGLFESVVRVLVLELSQRPDLTPQGASNALWACARLQPFPLPPAGVVALTDATARCCGRMNDQEVANTLWALAELRSAGLHVPYGAAESIFTAACAASRLEVMAPAGLAQLMHGAVALRRVLTGEMDVLAQHVLRRLAAVRPQELCVMAVAVAEAVRVAKYCNPILLNGLANAAVACVGELCPQGISTLLWSFARAKHYHGPLTTTLCRAAKPRLGEFSDMEISNLVWALAILKCQDRQLLVQAARVLVERVRLRRQRRAATLRRQQHAVSPQVPRTPAQQQEASVRGQSLMSLEQTGGEVALEGDEEDLAQPREQLSQLLLSERTEMALALASHRQQQRRRRQQQKQQQQQRQFQESEQLGSETASVGYQQVRAEVATDSERKGLTDTKLWARAGWEAYGLRQQNAAEPDAPGVGVGTVPEALAYSVGDSGSRTDRGSSSTVVAVAAVLPTHASTAEPLPSQPEPRLRLRRLPSLYHHDDADLVLQPRRPQPRDSSSEAGGVDSHRRGAAVTVASMPRCTGSLDAGGGGPGILTQRAVSPTDDADRDVYLGAADGGVGPTPCDHAKSMAKLLWSYAKCNLYNQSLFRLLVQELLPVLRHATPHELAQALWAVACHGHHCPDFLDAAAALMLRGRLRHLCAWDASVVAWAYAKLRYPHRDLFEALQEHARVAGDKYREPCLLRLAWACATMEVPMQDDLVRRVVDLKQQARRRAALSSYDGADGELPAAVDAARKAADNDVLCAATKKGGKIIFRLFKVLVERLACASYVLSAQCRAAPEANKRCLCDTVHRGMMGPVLLRVRCA</sequence>
<dbReference type="PANTHER" id="PTHR21228:SF40">
    <property type="entry name" value="LD45607P"/>
    <property type="match status" value="1"/>
</dbReference>
<feature type="region of interest" description="Disordered" evidence="1">
    <location>
        <begin position="1101"/>
        <end position="1127"/>
    </location>
</feature>
<dbReference type="InParanoid" id="D8TID4"/>
<feature type="region of interest" description="Disordered" evidence="1">
    <location>
        <begin position="450"/>
        <end position="476"/>
    </location>
</feature>
<dbReference type="OrthoDB" id="2019031at2759"/>
<dbReference type="GO" id="GO:0009507">
    <property type="term" value="C:chloroplast"/>
    <property type="evidence" value="ECO:0007669"/>
    <property type="project" value="GOC"/>
</dbReference>
<proteinExistence type="predicted"/>
<keyword evidence="3" id="KW-1185">Reference proteome</keyword>
<feature type="compositionally biased region" description="Low complexity" evidence="1">
    <location>
        <begin position="394"/>
        <end position="405"/>
    </location>
</feature>
<feature type="region of interest" description="Disordered" evidence="1">
    <location>
        <begin position="392"/>
        <end position="437"/>
    </location>
</feature>
<reference evidence="2 3" key="1">
    <citation type="journal article" date="2010" name="Science">
        <title>Genomic analysis of organismal complexity in the multicellular green alga Volvox carteri.</title>
        <authorList>
            <person name="Prochnik S.E."/>
            <person name="Umen J."/>
            <person name="Nedelcu A.M."/>
            <person name="Hallmann A."/>
            <person name="Miller S.M."/>
            <person name="Nishii I."/>
            <person name="Ferris P."/>
            <person name="Kuo A."/>
            <person name="Mitros T."/>
            <person name="Fritz-Laylin L.K."/>
            <person name="Hellsten U."/>
            <person name="Chapman J."/>
            <person name="Simakov O."/>
            <person name="Rensing S.A."/>
            <person name="Terry A."/>
            <person name="Pangilinan J."/>
            <person name="Kapitonov V."/>
            <person name="Jurka J."/>
            <person name="Salamov A."/>
            <person name="Shapiro H."/>
            <person name="Schmutz J."/>
            <person name="Grimwood J."/>
            <person name="Lindquist E."/>
            <person name="Lucas S."/>
            <person name="Grigoriev I.V."/>
            <person name="Schmitt R."/>
            <person name="Kirk D."/>
            <person name="Rokhsar D.S."/>
        </authorList>
    </citation>
    <scope>NUCLEOTIDE SEQUENCE [LARGE SCALE GENOMIC DNA]</scope>
    <source>
        <strain evidence="3">f. Nagariensis / Eve</strain>
    </source>
</reference>
<dbReference type="PANTHER" id="PTHR21228">
    <property type="entry name" value="FAST LEU-RICH DOMAIN-CONTAINING"/>
    <property type="match status" value="1"/>
</dbReference>